<dbReference type="AlphaFoldDB" id="A0A418XUV5"/>
<name>A0A418XUV5_9GAMM</name>
<gene>
    <name evidence="9" type="ORF">D4A39_14645</name>
</gene>
<dbReference type="EMBL" id="QYYA01000005">
    <property type="protein sequence ID" value="RJG16486.1"/>
    <property type="molecule type" value="Genomic_DNA"/>
</dbReference>
<keyword evidence="10" id="KW-1185">Reference proteome</keyword>
<feature type="transmembrane region" description="Helical" evidence="7">
    <location>
        <begin position="7"/>
        <end position="26"/>
    </location>
</feature>
<keyword evidence="2" id="KW-1003">Cell membrane</keyword>
<evidence type="ECO:0000256" key="7">
    <source>
        <dbReference type="SAM" id="Phobius"/>
    </source>
</evidence>
<accession>A0A418XUV5</accession>
<evidence type="ECO:0000313" key="10">
    <source>
        <dbReference type="Proteomes" id="UP000283734"/>
    </source>
</evidence>
<evidence type="ECO:0000259" key="8">
    <source>
        <dbReference type="Pfam" id="PF02470"/>
    </source>
</evidence>
<protein>
    <submittedName>
        <fullName evidence="9">Intermembrane transport protein PqiB</fullName>
    </submittedName>
</protein>
<feature type="domain" description="Mce/MlaD" evidence="8">
    <location>
        <begin position="282"/>
        <end position="379"/>
    </location>
</feature>
<keyword evidence="6 7" id="KW-0472">Membrane</keyword>
<dbReference type="GO" id="GO:0005886">
    <property type="term" value="C:plasma membrane"/>
    <property type="evidence" value="ECO:0007669"/>
    <property type="project" value="UniProtKB-SubCell"/>
</dbReference>
<comment type="caution">
    <text evidence="9">The sequence shown here is derived from an EMBL/GenBank/DDBJ whole genome shotgun (WGS) entry which is preliminary data.</text>
</comment>
<dbReference type="Proteomes" id="UP000283734">
    <property type="component" value="Unassembled WGS sequence"/>
</dbReference>
<comment type="subcellular location">
    <subcellularLocation>
        <location evidence="1">Cell inner membrane</location>
    </subcellularLocation>
</comment>
<dbReference type="InterPro" id="IPR003399">
    <property type="entry name" value="Mce/MlaD"/>
</dbReference>
<dbReference type="OrthoDB" id="9806984at2"/>
<feature type="domain" description="Mce/MlaD" evidence="8">
    <location>
        <begin position="34"/>
        <end position="124"/>
    </location>
</feature>
<evidence type="ECO:0000313" key="9">
    <source>
        <dbReference type="EMBL" id="RJG16486.1"/>
    </source>
</evidence>
<feature type="domain" description="Mce/MlaD" evidence="8">
    <location>
        <begin position="155"/>
        <end position="235"/>
    </location>
</feature>
<dbReference type="PANTHER" id="PTHR30462:SF2">
    <property type="entry name" value="INTERMEMBRANE TRANSPORT PROTEIN PQIB"/>
    <property type="match status" value="1"/>
</dbReference>
<evidence type="ECO:0000256" key="4">
    <source>
        <dbReference type="ARBA" id="ARBA00022692"/>
    </source>
</evidence>
<proteinExistence type="predicted"/>
<evidence type="ECO:0000256" key="1">
    <source>
        <dbReference type="ARBA" id="ARBA00004533"/>
    </source>
</evidence>
<evidence type="ECO:0000256" key="2">
    <source>
        <dbReference type="ARBA" id="ARBA00022475"/>
    </source>
</evidence>
<organism evidence="9 10">
    <name type="scientific">Alcanivorax profundi</name>
    <dbReference type="NCBI Taxonomy" id="2338368"/>
    <lineage>
        <taxon>Bacteria</taxon>
        <taxon>Pseudomonadati</taxon>
        <taxon>Pseudomonadota</taxon>
        <taxon>Gammaproteobacteria</taxon>
        <taxon>Oceanospirillales</taxon>
        <taxon>Alcanivoracaceae</taxon>
        <taxon>Alcanivorax</taxon>
    </lineage>
</organism>
<evidence type="ECO:0000256" key="6">
    <source>
        <dbReference type="ARBA" id="ARBA00023136"/>
    </source>
</evidence>
<keyword evidence="5 7" id="KW-1133">Transmembrane helix</keyword>
<dbReference type="Pfam" id="PF02470">
    <property type="entry name" value="MlaD"/>
    <property type="match status" value="3"/>
</dbReference>
<dbReference type="PANTHER" id="PTHR30462">
    <property type="entry name" value="INTERMEMBRANE TRANSPORT PROTEIN PQIB-RELATED"/>
    <property type="match status" value="1"/>
</dbReference>
<evidence type="ECO:0000256" key="3">
    <source>
        <dbReference type="ARBA" id="ARBA00022519"/>
    </source>
</evidence>
<sequence length="531" mass="58787">MHSSRKISAVWLIPLFALLIGLWLAYRHLSSFGPVITLHMERADGITAGKTPIKIRNVQVGLVEEVSLSDDLSHTILRVQMIPETESMFNQETRFWVVKPRIGKGGISGLSTVLSGSYIELEPGDSSTLKKQFTVHDTPPAVDPDNALFLRLTSTPGSNINNGDPVSFQNLKVGQVIETSFDPASKLFRHRLFIEKPYDVLVTRNTRFWKVSGVGFQLDASGFQAQINSLEALLGGGISFAVPDSNMLPGEPAIDETEFMLHDDKEAARQSLYTETAKFVVLVKNSIRGLSNGAPVEYRGIRIGTVEQAPWTLGFEGTQGLGQQPIPVLIRFEPQRLNNGAVVDPRHWHEEFERLVNHGLRASLKVGNMLTGSLYVDLKFHEDAPQADLTARHQSIPVFPSVDGGSLEKIEEQIHQLLVSLNDVPVQEIANHINENLENLNAITRRVEVLLADPAMSQLPQLLTDNLKALEGTLEGWQSDGEGQQHLIGTLEKLNHLLNEAEPLIDTLNQQPNALIFQRHTAEDLQPRGAQ</sequence>
<reference evidence="9 10" key="1">
    <citation type="submission" date="2018-09" db="EMBL/GenBank/DDBJ databases">
        <title>Alcanivorax profundi sp. nov., isolated from 1000 m-depth seawater of the Mariana Trench.</title>
        <authorList>
            <person name="Liu J."/>
        </authorList>
    </citation>
    <scope>NUCLEOTIDE SEQUENCE [LARGE SCALE GENOMIC DNA]</scope>
    <source>
        <strain evidence="9 10">MTEO17</strain>
    </source>
</reference>
<keyword evidence="3" id="KW-0997">Cell inner membrane</keyword>
<evidence type="ECO:0000256" key="5">
    <source>
        <dbReference type="ARBA" id="ARBA00022989"/>
    </source>
</evidence>
<dbReference type="NCBIfam" id="NF008070">
    <property type="entry name" value="PRK10807.1"/>
    <property type="match status" value="1"/>
</dbReference>
<dbReference type="InterPro" id="IPR051800">
    <property type="entry name" value="PqiA-PqiB_transport"/>
</dbReference>
<keyword evidence="4 7" id="KW-0812">Transmembrane</keyword>